<feature type="region of interest" description="Disordered" evidence="1">
    <location>
        <begin position="21"/>
        <end position="47"/>
    </location>
</feature>
<sequence>MFVSLYIRLICFLFSISMDEKSGDSKNMSPHNNHDPSENSNQNVDEADLQEMAAVNDSLDELSTVLDFFEQRTDNIIEQLKELLHSNREIRQELALENAANAVENLDLEKPEN</sequence>
<evidence type="ECO:0000313" key="4">
    <source>
        <dbReference type="Proteomes" id="UP000037069"/>
    </source>
</evidence>
<feature type="signal peptide" evidence="2">
    <location>
        <begin position="1"/>
        <end position="25"/>
    </location>
</feature>
<dbReference type="EMBL" id="JRES01000333">
    <property type="protein sequence ID" value="KNC32229.1"/>
    <property type="molecule type" value="Genomic_DNA"/>
</dbReference>
<dbReference type="InterPro" id="IPR005374">
    <property type="entry name" value="BBLN_eukaryota"/>
</dbReference>
<dbReference type="STRING" id="7375.A0A0L0CL97"/>
<protein>
    <submittedName>
        <fullName evidence="3">UPF0184 protein</fullName>
    </submittedName>
</protein>
<gene>
    <name evidence="3" type="ORF">FF38_01545</name>
</gene>
<organism evidence="3 4">
    <name type="scientific">Lucilia cuprina</name>
    <name type="common">Green bottle fly</name>
    <name type="synonym">Australian sheep blowfly</name>
    <dbReference type="NCBI Taxonomy" id="7375"/>
    <lineage>
        <taxon>Eukaryota</taxon>
        <taxon>Metazoa</taxon>
        <taxon>Ecdysozoa</taxon>
        <taxon>Arthropoda</taxon>
        <taxon>Hexapoda</taxon>
        <taxon>Insecta</taxon>
        <taxon>Pterygota</taxon>
        <taxon>Neoptera</taxon>
        <taxon>Endopterygota</taxon>
        <taxon>Diptera</taxon>
        <taxon>Brachycera</taxon>
        <taxon>Muscomorpha</taxon>
        <taxon>Oestroidea</taxon>
        <taxon>Calliphoridae</taxon>
        <taxon>Luciliinae</taxon>
        <taxon>Lucilia</taxon>
    </lineage>
</organism>
<accession>A0A0L0CL97</accession>
<dbReference type="Pfam" id="PF03670">
    <property type="entry name" value="UPF0184"/>
    <property type="match status" value="1"/>
</dbReference>
<dbReference type="AlphaFoldDB" id="A0A0L0CL97"/>
<name>A0A0L0CL97_LUCCU</name>
<keyword evidence="4" id="KW-1185">Reference proteome</keyword>
<dbReference type="OrthoDB" id="10050612at2759"/>
<keyword evidence="2" id="KW-0732">Signal</keyword>
<dbReference type="PANTHER" id="PTHR34344:SF1">
    <property type="entry name" value="BUBLIN COILED-COIL PROTEIN"/>
    <property type="match status" value="1"/>
</dbReference>
<evidence type="ECO:0000256" key="1">
    <source>
        <dbReference type="SAM" id="MobiDB-lite"/>
    </source>
</evidence>
<comment type="caution">
    <text evidence="3">The sequence shown here is derived from an EMBL/GenBank/DDBJ whole genome shotgun (WGS) entry which is preliminary data.</text>
</comment>
<reference evidence="3 4" key="1">
    <citation type="journal article" date="2015" name="Nat. Commun.">
        <title>Lucilia cuprina genome unlocks parasitic fly biology to underpin future interventions.</title>
        <authorList>
            <person name="Anstead C.A."/>
            <person name="Korhonen P.K."/>
            <person name="Young N.D."/>
            <person name="Hall R.S."/>
            <person name="Jex A.R."/>
            <person name="Murali S.C."/>
            <person name="Hughes D.S."/>
            <person name="Lee S.F."/>
            <person name="Perry T."/>
            <person name="Stroehlein A.J."/>
            <person name="Ansell B.R."/>
            <person name="Breugelmans B."/>
            <person name="Hofmann A."/>
            <person name="Qu J."/>
            <person name="Dugan S."/>
            <person name="Lee S.L."/>
            <person name="Chao H."/>
            <person name="Dinh H."/>
            <person name="Han Y."/>
            <person name="Doddapaneni H.V."/>
            <person name="Worley K.C."/>
            <person name="Muzny D.M."/>
            <person name="Ioannidis P."/>
            <person name="Waterhouse R.M."/>
            <person name="Zdobnov E.M."/>
            <person name="James P.J."/>
            <person name="Bagnall N.H."/>
            <person name="Kotze A.C."/>
            <person name="Gibbs R.A."/>
            <person name="Richards S."/>
            <person name="Batterham P."/>
            <person name="Gasser R.B."/>
        </authorList>
    </citation>
    <scope>NUCLEOTIDE SEQUENCE [LARGE SCALE GENOMIC DNA]</scope>
    <source>
        <strain evidence="3 4">LS</strain>
        <tissue evidence="3">Full body</tissue>
    </source>
</reference>
<evidence type="ECO:0000313" key="3">
    <source>
        <dbReference type="EMBL" id="KNC32229.1"/>
    </source>
</evidence>
<evidence type="ECO:0000256" key="2">
    <source>
        <dbReference type="SAM" id="SignalP"/>
    </source>
</evidence>
<proteinExistence type="predicted"/>
<dbReference type="Proteomes" id="UP000037069">
    <property type="component" value="Unassembled WGS sequence"/>
</dbReference>
<dbReference type="PANTHER" id="PTHR34344">
    <property type="entry name" value="UPF0184 PROTEIN C9ORF16"/>
    <property type="match status" value="1"/>
</dbReference>
<feature type="chain" id="PRO_5005536266" evidence="2">
    <location>
        <begin position="26"/>
        <end position="113"/>
    </location>
</feature>